<proteinExistence type="predicted"/>
<name>A0AA88R6Y0_9ASTE</name>
<gene>
    <name evidence="2" type="ORF">RJ640_028861</name>
</gene>
<dbReference type="SMART" id="SM00256">
    <property type="entry name" value="FBOX"/>
    <property type="match status" value="1"/>
</dbReference>
<dbReference type="SUPFAM" id="SSF81383">
    <property type="entry name" value="F-box domain"/>
    <property type="match status" value="1"/>
</dbReference>
<evidence type="ECO:0000259" key="1">
    <source>
        <dbReference type="PROSITE" id="PS50181"/>
    </source>
</evidence>
<comment type="caution">
    <text evidence="2">The sequence shown here is derived from an EMBL/GenBank/DDBJ whole genome shotgun (WGS) entry which is preliminary data.</text>
</comment>
<protein>
    <recommendedName>
        <fullName evidence="1">F-box domain-containing protein</fullName>
    </recommendedName>
</protein>
<dbReference type="InterPro" id="IPR011043">
    <property type="entry name" value="Gal_Oxase/kelch_b-propeller"/>
</dbReference>
<keyword evidence="3" id="KW-1185">Reference proteome</keyword>
<dbReference type="InterPro" id="IPR001810">
    <property type="entry name" value="F-box_dom"/>
</dbReference>
<dbReference type="Pfam" id="PF07734">
    <property type="entry name" value="FBA_1"/>
    <property type="match status" value="1"/>
</dbReference>
<dbReference type="PROSITE" id="PS50181">
    <property type="entry name" value="FBOX"/>
    <property type="match status" value="1"/>
</dbReference>
<dbReference type="Pfam" id="PF00646">
    <property type="entry name" value="F-box"/>
    <property type="match status" value="1"/>
</dbReference>
<dbReference type="Gene3D" id="1.20.1280.50">
    <property type="match status" value="1"/>
</dbReference>
<feature type="domain" description="F-box" evidence="1">
    <location>
        <begin position="2"/>
        <end position="48"/>
    </location>
</feature>
<evidence type="ECO:0000313" key="2">
    <source>
        <dbReference type="EMBL" id="KAK2980453.1"/>
    </source>
</evidence>
<organism evidence="2 3">
    <name type="scientific">Escallonia rubra</name>
    <dbReference type="NCBI Taxonomy" id="112253"/>
    <lineage>
        <taxon>Eukaryota</taxon>
        <taxon>Viridiplantae</taxon>
        <taxon>Streptophyta</taxon>
        <taxon>Embryophyta</taxon>
        <taxon>Tracheophyta</taxon>
        <taxon>Spermatophyta</taxon>
        <taxon>Magnoliopsida</taxon>
        <taxon>eudicotyledons</taxon>
        <taxon>Gunneridae</taxon>
        <taxon>Pentapetalae</taxon>
        <taxon>asterids</taxon>
        <taxon>campanulids</taxon>
        <taxon>Escalloniales</taxon>
        <taxon>Escalloniaceae</taxon>
        <taxon>Escallonia</taxon>
    </lineage>
</organism>
<dbReference type="PANTHER" id="PTHR31672">
    <property type="entry name" value="BNACNNG10540D PROTEIN"/>
    <property type="match status" value="1"/>
</dbReference>
<dbReference type="PANTHER" id="PTHR31672:SF13">
    <property type="entry name" value="F-BOX PROTEIN CPR30-LIKE"/>
    <property type="match status" value="1"/>
</dbReference>
<dbReference type="EMBL" id="JAVXUO010001631">
    <property type="protein sequence ID" value="KAK2980453.1"/>
    <property type="molecule type" value="Genomic_DNA"/>
</dbReference>
<evidence type="ECO:0000313" key="3">
    <source>
        <dbReference type="Proteomes" id="UP001187471"/>
    </source>
</evidence>
<sequence length="387" mass="43418">MARQHPSLPDDIAVNVLLSLPVKSLLRFKCVCKSWRSFITDPSFVKRHLKRANDPGNTSLCRFGVVGSICPSAGEGFVYLYSMNYDASDRAVVRADYRISNNFEILGSCNGLVLVFARYYGRLLLWNPSTRQYKKLAMKPSSYTGSVLWGLGYDSARDDYVVVHANTYASPPADSPVINFEVFRLSTDSREYSCLGFHYLFSSQTATLVNGTPHWLVQRYRSKLMGVICFDVKEDTFKEVPLPPLGDQPKIGLGLLGGCLCIAHDIGRRGFEVLAMKQYGSRESWTRLFVIPSSLEQVKPLGFVKNDQVLVEVDGRKLVLYNLNEKRAAETIIMCSSSEGFQAATFIESLASPNRDNGSMPQDRKSSNVNFIFRRDGGLMYQIRNIS</sequence>
<dbReference type="InterPro" id="IPR036047">
    <property type="entry name" value="F-box-like_dom_sf"/>
</dbReference>
<dbReference type="InterPro" id="IPR050796">
    <property type="entry name" value="SCF_F-box_component"/>
</dbReference>
<dbReference type="AlphaFoldDB" id="A0AA88R6Y0"/>
<reference evidence="2" key="1">
    <citation type="submission" date="2022-12" db="EMBL/GenBank/DDBJ databases">
        <title>Draft genome assemblies for two species of Escallonia (Escalloniales).</title>
        <authorList>
            <person name="Chanderbali A."/>
            <person name="Dervinis C."/>
            <person name="Anghel I."/>
            <person name="Soltis D."/>
            <person name="Soltis P."/>
            <person name="Zapata F."/>
        </authorList>
    </citation>
    <scope>NUCLEOTIDE SEQUENCE</scope>
    <source>
        <strain evidence="2">UCBG92.1500</strain>
        <tissue evidence="2">Leaf</tissue>
    </source>
</reference>
<accession>A0AA88R6Y0</accession>
<dbReference type="NCBIfam" id="TIGR01640">
    <property type="entry name" value="F_box_assoc_1"/>
    <property type="match status" value="1"/>
</dbReference>
<dbReference type="CDD" id="cd22157">
    <property type="entry name" value="F-box_AtFBW1-like"/>
    <property type="match status" value="1"/>
</dbReference>
<dbReference type="InterPro" id="IPR006527">
    <property type="entry name" value="F-box-assoc_dom_typ1"/>
</dbReference>
<dbReference type="SUPFAM" id="SSF50965">
    <property type="entry name" value="Galactose oxidase, central domain"/>
    <property type="match status" value="1"/>
</dbReference>
<dbReference type="InterPro" id="IPR017451">
    <property type="entry name" value="F-box-assoc_interact_dom"/>
</dbReference>
<dbReference type="Proteomes" id="UP001187471">
    <property type="component" value="Unassembled WGS sequence"/>
</dbReference>